<dbReference type="AlphaFoldDB" id="A0AA36CLL1"/>
<evidence type="ECO:0000313" key="2">
    <source>
        <dbReference type="EMBL" id="CAJ0571350.1"/>
    </source>
</evidence>
<reference evidence="2" key="1">
    <citation type="submission" date="2023-06" db="EMBL/GenBank/DDBJ databases">
        <authorList>
            <person name="Delattre M."/>
        </authorList>
    </citation>
    <scope>NUCLEOTIDE SEQUENCE</scope>
    <source>
        <strain evidence="2">AF72</strain>
    </source>
</reference>
<feature type="chain" id="PRO_5041335878" evidence="1">
    <location>
        <begin position="17"/>
        <end position="343"/>
    </location>
</feature>
<evidence type="ECO:0000256" key="1">
    <source>
        <dbReference type="SAM" id="SignalP"/>
    </source>
</evidence>
<evidence type="ECO:0000313" key="3">
    <source>
        <dbReference type="Proteomes" id="UP001177023"/>
    </source>
</evidence>
<protein>
    <submittedName>
        <fullName evidence="2">Uncharacterized protein</fullName>
    </submittedName>
</protein>
<feature type="signal peptide" evidence="1">
    <location>
        <begin position="1"/>
        <end position="16"/>
    </location>
</feature>
<keyword evidence="3" id="KW-1185">Reference proteome</keyword>
<feature type="non-terminal residue" evidence="2">
    <location>
        <position position="343"/>
    </location>
</feature>
<dbReference type="Proteomes" id="UP001177023">
    <property type="component" value="Unassembled WGS sequence"/>
</dbReference>
<accession>A0AA36CLL1</accession>
<keyword evidence="1" id="KW-0732">Signal</keyword>
<name>A0AA36CLL1_9BILA</name>
<sequence>MRLAFILALIVATVAPYDLVQSNKTPRKWYIVAGNDYAIVDYERANLFFRVWRDRQTCHEFDEWAPSAWAIKKLTENRTVGASTKGPLEVVVIVAEPPRYFLFAAPSFTEIDREKHMMLKTSTPNFIEHFVDQEWNRVSYKIELMAVNGEPEKVFAGNECEAQDFFHEAASQETASQEGRVPVLLLLTCLLGFYTNTVAADCYQCAEGLSSGEAAVLTDYTAGITDPKPCASITEGTTPTCPGNKCIHMVVDAQPTVHLRNCATPKALEKWEAGAGKKGAAWAQACEGDRCNKLSVDELKKIAVEMKAEDAKDDKDAKKSSGPSISAMFPVIAFLVANMPAFF</sequence>
<comment type="caution">
    <text evidence="2">The sequence shown here is derived from an EMBL/GenBank/DDBJ whole genome shotgun (WGS) entry which is preliminary data.</text>
</comment>
<dbReference type="EMBL" id="CATQJA010002558">
    <property type="protein sequence ID" value="CAJ0571350.1"/>
    <property type="molecule type" value="Genomic_DNA"/>
</dbReference>
<gene>
    <name evidence="2" type="ORF">MSPICULIGERA_LOCUS9759</name>
</gene>
<organism evidence="2 3">
    <name type="scientific">Mesorhabditis spiculigera</name>
    <dbReference type="NCBI Taxonomy" id="96644"/>
    <lineage>
        <taxon>Eukaryota</taxon>
        <taxon>Metazoa</taxon>
        <taxon>Ecdysozoa</taxon>
        <taxon>Nematoda</taxon>
        <taxon>Chromadorea</taxon>
        <taxon>Rhabditida</taxon>
        <taxon>Rhabditina</taxon>
        <taxon>Rhabditomorpha</taxon>
        <taxon>Rhabditoidea</taxon>
        <taxon>Rhabditidae</taxon>
        <taxon>Mesorhabditinae</taxon>
        <taxon>Mesorhabditis</taxon>
    </lineage>
</organism>
<proteinExistence type="predicted"/>